<dbReference type="EMBL" id="JBHSOG010000047">
    <property type="protein sequence ID" value="MFC5770064.1"/>
    <property type="molecule type" value="Genomic_DNA"/>
</dbReference>
<comment type="caution">
    <text evidence="2">The sequence shown here is derived from an EMBL/GenBank/DDBJ whole genome shotgun (WGS) entry which is preliminary data.</text>
</comment>
<protein>
    <submittedName>
        <fullName evidence="2">Uncharacterized protein</fullName>
    </submittedName>
</protein>
<gene>
    <name evidence="2" type="ORF">ACFPTN_11835</name>
</gene>
<sequence>MKHTSQERVKMPKGGVIRILDLTLAIAEAICPTNVTGVDCIVGKRAVSPSVGGTSTKSALVGMVFGLAEQDREMFSRLLPTLPPLRLPMDEGELQAFMEAYRTHPDRPQDWEPVLQDAKARKEEQLIIAGRHMKHINKMHAEGDIHFLDGSHTPIPEHIYGTCISKKSASQYLERCGLEVDDEGGQAYALSTDETQPNREEGRMADGNRAPVSTLPDSVKECSSSSDRSALHAQLMAFSFRGDLSSTIPKAIKTASDPTDHHAVWEELIKLAINKTPPLQGTSNGKISYLDRNGKENFFEKSMLTKRIKHALKRIKPHSRS</sequence>
<keyword evidence="3" id="KW-1185">Reference proteome</keyword>
<evidence type="ECO:0000313" key="2">
    <source>
        <dbReference type="EMBL" id="MFC5770064.1"/>
    </source>
</evidence>
<name>A0ABW1AS99_9RHOO</name>
<proteinExistence type="predicted"/>
<reference evidence="3" key="1">
    <citation type="journal article" date="2019" name="Int. J. Syst. Evol. Microbiol.">
        <title>The Global Catalogue of Microorganisms (GCM) 10K type strain sequencing project: providing services to taxonomists for standard genome sequencing and annotation.</title>
        <authorList>
            <consortium name="The Broad Institute Genomics Platform"/>
            <consortium name="The Broad Institute Genome Sequencing Center for Infectious Disease"/>
            <person name="Wu L."/>
            <person name="Ma J."/>
        </authorList>
    </citation>
    <scope>NUCLEOTIDE SEQUENCE [LARGE SCALE GENOMIC DNA]</scope>
    <source>
        <strain evidence="3">SHR3</strain>
    </source>
</reference>
<feature type="region of interest" description="Disordered" evidence="1">
    <location>
        <begin position="193"/>
        <end position="223"/>
    </location>
</feature>
<dbReference type="Proteomes" id="UP001595974">
    <property type="component" value="Unassembled WGS sequence"/>
</dbReference>
<organism evidence="2 3">
    <name type="scientific">Thauera sinica</name>
    <dbReference type="NCBI Taxonomy" id="2665146"/>
    <lineage>
        <taxon>Bacteria</taxon>
        <taxon>Pseudomonadati</taxon>
        <taxon>Pseudomonadota</taxon>
        <taxon>Betaproteobacteria</taxon>
        <taxon>Rhodocyclales</taxon>
        <taxon>Zoogloeaceae</taxon>
        <taxon>Thauera</taxon>
    </lineage>
</organism>
<accession>A0ABW1AS99</accession>
<feature type="compositionally biased region" description="Basic and acidic residues" evidence="1">
    <location>
        <begin position="196"/>
        <end position="206"/>
    </location>
</feature>
<evidence type="ECO:0000313" key="3">
    <source>
        <dbReference type="Proteomes" id="UP001595974"/>
    </source>
</evidence>
<dbReference type="RefSeq" id="WP_157748415.1">
    <property type="nucleotide sequence ID" value="NZ_JBHSOG010000047.1"/>
</dbReference>
<evidence type="ECO:0000256" key="1">
    <source>
        <dbReference type="SAM" id="MobiDB-lite"/>
    </source>
</evidence>